<keyword evidence="2" id="KW-1185">Reference proteome</keyword>
<reference evidence="1 2" key="1">
    <citation type="journal article" date="2009" name="PLoS ONE">
        <title>Genome sequence of the pathogenic intestinal spirochete Brachyspira hyodysenteriae reveals adaptations to its lifestyle in the porcine large intestine.</title>
        <authorList>
            <person name="Bellgard M.I."/>
            <person name="Wanchanthuek P."/>
            <person name="La T."/>
            <person name="Ryan K."/>
            <person name="Moolhuijzen P."/>
            <person name="Albertyn Z."/>
            <person name="Shaban B."/>
            <person name="Motro Y."/>
            <person name="Dunn D.S."/>
            <person name="Schibeci D."/>
            <person name="Hunter A."/>
            <person name="Barrero R."/>
            <person name="Phillips N.D."/>
            <person name="Hampson D.J."/>
        </authorList>
    </citation>
    <scope>NUCLEOTIDE SEQUENCE [LARGE SCALE GENOMIC DNA]</scope>
    <source>
        <strain evidence="2">ATCC 49526 / WA1</strain>
    </source>
</reference>
<dbReference type="STRING" id="565034.BHWA1_02352"/>
<evidence type="ECO:0000313" key="2">
    <source>
        <dbReference type="Proteomes" id="UP000001803"/>
    </source>
</evidence>
<organism evidence="1 2">
    <name type="scientific">Brachyspira hyodysenteriae (strain ATCC 49526 / WA1)</name>
    <dbReference type="NCBI Taxonomy" id="565034"/>
    <lineage>
        <taxon>Bacteria</taxon>
        <taxon>Pseudomonadati</taxon>
        <taxon>Spirochaetota</taxon>
        <taxon>Spirochaetia</taxon>
        <taxon>Brachyspirales</taxon>
        <taxon>Brachyspiraceae</taxon>
        <taxon>Brachyspira</taxon>
    </lineage>
</organism>
<protein>
    <submittedName>
        <fullName evidence="1">Uncharacterized protein</fullName>
    </submittedName>
</protein>
<dbReference type="RefSeq" id="WP_012671836.1">
    <property type="nucleotide sequence ID" value="NC_012225.1"/>
</dbReference>
<dbReference type="EMBL" id="CP001357">
    <property type="protein sequence ID" value="ACN84806.1"/>
    <property type="molecule type" value="Genomic_DNA"/>
</dbReference>
<name>A0A3B6VLN0_BRAHW</name>
<sequence length="42" mass="4747">MEYVAKETNFRIKSGYPSPMTAYGVYIAIKESALKGFRSDNL</sequence>
<evidence type="ECO:0000313" key="1">
    <source>
        <dbReference type="EMBL" id="ACN84806.1"/>
    </source>
</evidence>
<dbReference type="Proteomes" id="UP000001803">
    <property type="component" value="Chromosome"/>
</dbReference>
<accession>A0A3B6VLN0</accession>
<gene>
    <name evidence="1" type="ordered locus">BHWA1_02352</name>
</gene>
<proteinExistence type="predicted"/>
<dbReference type="KEGG" id="bhy:BHWA1_02352"/>
<dbReference type="AlphaFoldDB" id="A0A3B6VLN0"/>